<dbReference type="InterPro" id="IPR038445">
    <property type="entry name" value="NCDase_C_sf"/>
</dbReference>
<dbReference type="GO" id="GO:0005737">
    <property type="term" value="C:cytoplasm"/>
    <property type="evidence" value="ECO:0007669"/>
    <property type="project" value="UniProtKB-ARBA"/>
</dbReference>
<dbReference type="PANTHER" id="PTHR12670">
    <property type="entry name" value="CERAMIDASE"/>
    <property type="match status" value="1"/>
</dbReference>
<name>A0A2U4BHM8_TURTR</name>
<dbReference type="FunFam" id="2.60.40.2300:FF:000001">
    <property type="entry name" value="N-acylsphingosine amidohydrolase 2"/>
    <property type="match status" value="1"/>
</dbReference>
<dbReference type="RefSeq" id="XP_019792718.2">
    <property type="nucleotide sequence ID" value="XM_019937159.2"/>
</dbReference>
<organism evidence="3 4">
    <name type="scientific">Tursiops truncatus</name>
    <name type="common">Atlantic bottle-nosed dolphin</name>
    <name type="synonym">Delphinus truncatus</name>
    <dbReference type="NCBI Taxonomy" id="9739"/>
    <lineage>
        <taxon>Eukaryota</taxon>
        <taxon>Metazoa</taxon>
        <taxon>Chordata</taxon>
        <taxon>Craniata</taxon>
        <taxon>Vertebrata</taxon>
        <taxon>Euteleostomi</taxon>
        <taxon>Mammalia</taxon>
        <taxon>Eutheria</taxon>
        <taxon>Laurasiatheria</taxon>
        <taxon>Artiodactyla</taxon>
        <taxon>Whippomorpha</taxon>
        <taxon>Cetacea</taxon>
        <taxon>Odontoceti</taxon>
        <taxon>Delphinidae</taxon>
        <taxon>Tursiops</taxon>
    </lineage>
</organism>
<comment type="similarity">
    <text evidence="1">Belongs to the neutral ceramidase family.</text>
</comment>
<dbReference type="GO" id="GO:0005886">
    <property type="term" value="C:plasma membrane"/>
    <property type="evidence" value="ECO:0007669"/>
    <property type="project" value="UniProtKB-ARBA"/>
</dbReference>
<dbReference type="Gene3D" id="2.60.40.2300">
    <property type="entry name" value="Neutral/alkaline non-lysosomal ceramidase, C-terminal domain"/>
    <property type="match status" value="1"/>
</dbReference>
<evidence type="ECO:0000313" key="4">
    <source>
        <dbReference type="RefSeq" id="XP_019792718.2"/>
    </source>
</evidence>
<dbReference type="InterPro" id="IPR031331">
    <property type="entry name" value="NEUT/ALK_ceramidase_C"/>
</dbReference>
<dbReference type="Pfam" id="PF17048">
    <property type="entry name" value="Ceramidse_alk_C"/>
    <property type="match status" value="1"/>
</dbReference>
<feature type="domain" description="Neutral/alkaline non-lysosomal ceramidase C-terminal" evidence="2">
    <location>
        <begin position="30"/>
        <end position="162"/>
    </location>
</feature>
<protein>
    <submittedName>
        <fullName evidence="4">Neutral ceramidase isoform X2</fullName>
    </submittedName>
</protein>
<dbReference type="GO" id="GO:0046514">
    <property type="term" value="P:ceramide catabolic process"/>
    <property type="evidence" value="ECO:0007669"/>
    <property type="project" value="InterPro"/>
</dbReference>
<accession>A0A2U4BHM8</accession>
<evidence type="ECO:0000259" key="2">
    <source>
        <dbReference type="Pfam" id="PF17048"/>
    </source>
</evidence>
<evidence type="ECO:0000256" key="1">
    <source>
        <dbReference type="ARBA" id="ARBA00009835"/>
    </source>
</evidence>
<dbReference type="InterPro" id="IPR006823">
    <property type="entry name" value="Ceramidase_alk"/>
</dbReference>
<sequence>MRQHPQFMDHILCLLTSSFSESLLRPLLRAVDRAPVGTTFGDVLQPANPKYRVGEVVEVTFVGANPKNSAENKTHQTFLTVEKYEATSATWKIMHNDASWETRFYWHKGLRGHSNATIQWHIPDTAQPGTYRIRYFGHNRKKNVLKPAVILPFESTPSTFDVVTTW</sequence>
<dbReference type="CTD" id="56624"/>
<dbReference type="AlphaFoldDB" id="A0A2U4BHM8"/>
<keyword evidence="3" id="KW-1185">Reference proteome</keyword>
<dbReference type="GO" id="GO:0046512">
    <property type="term" value="P:sphingosine biosynthetic process"/>
    <property type="evidence" value="ECO:0007669"/>
    <property type="project" value="TreeGrafter"/>
</dbReference>
<proteinExistence type="inferred from homology"/>
<dbReference type="GO" id="GO:0017040">
    <property type="term" value="F:N-acylsphingosine amidohydrolase activity"/>
    <property type="evidence" value="ECO:0007669"/>
    <property type="project" value="InterPro"/>
</dbReference>
<dbReference type="Proteomes" id="UP000245320">
    <property type="component" value="Chromosome 16"/>
</dbReference>
<dbReference type="GO" id="GO:0042759">
    <property type="term" value="P:long-chain fatty acid biosynthetic process"/>
    <property type="evidence" value="ECO:0007669"/>
    <property type="project" value="TreeGrafter"/>
</dbReference>
<dbReference type="GO" id="GO:0005576">
    <property type="term" value="C:extracellular region"/>
    <property type="evidence" value="ECO:0007669"/>
    <property type="project" value="TreeGrafter"/>
</dbReference>
<dbReference type="PANTHER" id="PTHR12670:SF1">
    <property type="entry name" value="NEUTRAL CERAMIDASE"/>
    <property type="match status" value="1"/>
</dbReference>
<evidence type="ECO:0000313" key="3">
    <source>
        <dbReference type="Proteomes" id="UP000245320"/>
    </source>
</evidence>
<reference evidence="4" key="1">
    <citation type="submission" date="2025-08" db="UniProtKB">
        <authorList>
            <consortium name="RefSeq"/>
        </authorList>
    </citation>
    <scope>IDENTIFICATION</scope>
    <source>
        <tissue evidence="4">Spleen</tissue>
    </source>
</reference>
<dbReference type="GO" id="GO:0046513">
    <property type="term" value="P:ceramide biosynthetic process"/>
    <property type="evidence" value="ECO:0007669"/>
    <property type="project" value="UniProtKB-ARBA"/>
</dbReference>
<gene>
    <name evidence="4" type="primary">ASAH2</name>
</gene>